<accession>B7KAQ1</accession>
<dbReference type="Proteomes" id="UP000002384">
    <property type="component" value="Chromosome"/>
</dbReference>
<organism evidence="1 2">
    <name type="scientific">Gloeothece citriformis (strain PCC 7424)</name>
    <name type="common">Cyanothece sp. (strain PCC 7424)</name>
    <dbReference type="NCBI Taxonomy" id="65393"/>
    <lineage>
        <taxon>Bacteria</taxon>
        <taxon>Bacillati</taxon>
        <taxon>Cyanobacteriota</taxon>
        <taxon>Cyanophyceae</taxon>
        <taxon>Oscillatoriophycideae</taxon>
        <taxon>Chroococcales</taxon>
        <taxon>Aphanothecaceae</taxon>
        <taxon>Gloeothece</taxon>
        <taxon>Gloeothece citriformis</taxon>
    </lineage>
</organism>
<dbReference type="RefSeq" id="WP_012597673.1">
    <property type="nucleotide sequence ID" value="NC_011729.1"/>
</dbReference>
<evidence type="ECO:0000313" key="1">
    <source>
        <dbReference type="EMBL" id="ACK68723.1"/>
    </source>
</evidence>
<evidence type="ECO:0008006" key="3">
    <source>
        <dbReference type="Google" id="ProtNLM"/>
    </source>
</evidence>
<dbReference type="OrthoDB" id="5769308at2"/>
<dbReference type="EMBL" id="CP001291">
    <property type="protein sequence ID" value="ACK68723.1"/>
    <property type="molecule type" value="Genomic_DNA"/>
</dbReference>
<dbReference type="KEGG" id="cyc:PCC7424_0255"/>
<sequence length="157" mass="18277">MTKPLYETDFNLWIETTINQLKNNQFESLDIHNLIDELKDLGKSDKNALESNLMILLAHLLKLTIQNDVPEMMKTSWYNSVIEHRKRIKKQIQKIPSLKPYLETIVNEAYTDGRDIAIRESKLAKHGISIPDESAYPENCPFTIEQILDEDFYGLEP</sequence>
<protein>
    <recommendedName>
        <fullName evidence="3">DUF29 domain-containing protein</fullName>
    </recommendedName>
</protein>
<dbReference type="eggNOG" id="COG0639">
    <property type="taxonomic scope" value="Bacteria"/>
</dbReference>
<evidence type="ECO:0000313" key="2">
    <source>
        <dbReference type="Proteomes" id="UP000002384"/>
    </source>
</evidence>
<proteinExistence type="predicted"/>
<dbReference type="HOGENOM" id="CLU_116670_0_1_3"/>
<dbReference type="STRING" id="65393.PCC7424_0255"/>
<dbReference type="PANTHER" id="PTHR34235">
    <property type="entry name" value="SLR1203 PROTEIN-RELATED"/>
    <property type="match status" value="1"/>
</dbReference>
<name>B7KAQ1_GLOC7</name>
<reference evidence="2" key="1">
    <citation type="journal article" date="2011" name="MBio">
        <title>Novel metabolic attributes of the genus Cyanothece, comprising a group of unicellular nitrogen-fixing Cyanobacteria.</title>
        <authorList>
            <person name="Bandyopadhyay A."/>
            <person name="Elvitigala T."/>
            <person name="Welsh E."/>
            <person name="Stockel J."/>
            <person name="Liberton M."/>
            <person name="Min H."/>
            <person name="Sherman L.A."/>
            <person name="Pakrasi H.B."/>
        </authorList>
    </citation>
    <scope>NUCLEOTIDE SEQUENCE [LARGE SCALE GENOMIC DNA]</scope>
    <source>
        <strain evidence="2">PCC 7424</strain>
    </source>
</reference>
<dbReference type="InterPro" id="IPR002636">
    <property type="entry name" value="DUF29"/>
</dbReference>
<gene>
    <name evidence="1" type="ordered locus">PCC7424_0255</name>
</gene>
<dbReference type="PANTHER" id="PTHR34235:SF3">
    <property type="entry name" value="SLR1203 PROTEIN"/>
    <property type="match status" value="1"/>
</dbReference>
<dbReference type="AlphaFoldDB" id="B7KAQ1"/>
<dbReference type="Pfam" id="PF01724">
    <property type="entry name" value="DUF29"/>
    <property type="match status" value="1"/>
</dbReference>
<keyword evidence="2" id="KW-1185">Reference proteome</keyword>
<dbReference type="Gene3D" id="1.20.1220.20">
    <property type="entry name" value="Uncharcterised protein PF01724"/>
    <property type="match status" value="1"/>
</dbReference>